<dbReference type="RefSeq" id="WP_345476270.1">
    <property type="nucleotide sequence ID" value="NZ_BAABLW010000001.1"/>
</dbReference>
<accession>A0ABP9FP14</accession>
<keyword evidence="2" id="KW-1133">Transmembrane helix</keyword>
<protein>
    <submittedName>
        <fullName evidence="3">Uncharacterized protein</fullName>
    </submittedName>
</protein>
<name>A0ABP9FP14_9MICC</name>
<evidence type="ECO:0000313" key="4">
    <source>
        <dbReference type="Proteomes" id="UP001500368"/>
    </source>
</evidence>
<comment type="caution">
    <text evidence="3">The sequence shown here is derived from an EMBL/GenBank/DDBJ whole genome shotgun (WGS) entry which is preliminary data.</text>
</comment>
<proteinExistence type="predicted"/>
<reference evidence="4" key="1">
    <citation type="journal article" date="2019" name="Int. J. Syst. Evol. Microbiol.">
        <title>The Global Catalogue of Microorganisms (GCM) 10K type strain sequencing project: providing services to taxonomists for standard genome sequencing and annotation.</title>
        <authorList>
            <consortium name="The Broad Institute Genomics Platform"/>
            <consortium name="The Broad Institute Genome Sequencing Center for Infectious Disease"/>
            <person name="Wu L."/>
            <person name="Ma J."/>
        </authorList>
    </citation>
    <scope>NUCLEOTIDE SEQUENCE [LARGE SCALE GENOMIC DNA]</scope>
    <source>
        <strain evidence="4">JCM 19129</strain>
    </source>
</reference>
<sequence length="74" mass="8537">MNRTPHYNPEEEPTPEIPRNRRGGLPVWIVLVCLALFALGFWLFRQWRGQYVDYSGTFSFVEVSPLLQLGSLLG</sequence>
<keyword evidence="2" id="KW-0812">Transmembrane</keyword>
<evidence type="ECO:0000256" key="2">
    <source>
        <dbReference type="SAM" id="Phobius"/>
    </source>
</evidence>
<keyword evidence="4" id="KW-1185">Reference proteome</keyword>
<keyword evidence="2" id="KW-0472">Membrane</keyword>
<gene>
    <name evidence="3" type="ORF">GCM10025790_02050</name>
</gene>
<evidence type="ECO:0000256" key="1">
    <source>
        <dbReference type="SAM" id="MobiDB-lite"/>
    </source>
</evidence>
<dbReference type="EMBL" id="BAABLW010000001">
    <property type="protein sequence ID" value="GAA4911300.1"/>
    <property type="molecule type" value="Genomic_DNA"/>
</dbReference>
<organism evidence="3 4">
    <name type="scientific">Nesterenkonia rhizosphaerae</name>
    <dbReference type="NCBI Taxonomy" id="1348272"/>
    <lineage>
        <taxon>Bacteria</taxon>
        <taxon>Bacillati</taxon>
        <taxon>Actinomycetota</taxon>
        <taxon>Actinomycetes</taxon>
        <taxon>Micrococcales</taxon>
        <taxon>Micrococcaceae</taxon>
        <taxon>Nesterenkonia</taxon>
    </lineage>
</organism>
<evidence type="ECO:0000313" key="3">
    <source>
        <dbReference type="EMBL" id="GAA4911300.1"/>
    </source>
</evidence>
<feature type="region of interest" description="Disordered" evidence="1">
    <location>
        <begin position="1"/>
        <end position="22"/>
    </location>
</feature>
<dbReference type="Proteomes" id="UP001500368">
    <property type="component" value="Unassembled WGS sequence"/>
</dbReference>
<feature type="transmembrane region" description="Helical" evidence="2">
    <location>
        <begin position="25"/>
        <end position="44"/>
    </location>
</feature>